<dbReference type="InterPro" id="IPR013783">
    <property type="entry name" value="Ig-like_fold"/>
</dbReference>
<dbReference type="InterPro" id="IPR014756">
    <property type="entry name" value="Ig_E-set"/>
</dbReference>
<dbReference type="InterPro" id="IPR012341">
    <property type="entry name" value="6hp_glycosidase-like_sf"/>
</dbReference>
<evidence type="ECO:0000313" key="6">
    <source>
        <dbReference type="EMBL" id="CAA6815988.1"/>
    </source>
</evidence>
<dbReference type="SUPFAM" id="SSF49899">
    <property type="entry name" value="Concanavalin A-like lectins/glucanases"/>
    <property type="match status" value="1"/>
</dbReference>
<keyword evidence="3" id="KW-0624">Polysaccharide degradation</keyword>
<dbReference type="GO" id="GO:0008810">
    <property type="term" value="F:cellulase activity"/>
    <property type="evidence" value="ECO:0007669"/>
    <property type="project" value="InterPro"/>
</dbReference>
<evidence type="ECO:0000256" key="3">
    <source>
        <dbReference type="ARBA" id="ARBA00023326"/>
    </source>
</evidence>
<dbReference type="GO" id="GO:0000272">
    <property type="term" value="P:polysaccharide catabolic process"/>
    <property type="evidence" value="ECO:0007669"/>
    <property type="project" value="UniProtKB-KW"/>
</dbReference>
<feature type="domain" description="Cellulase Ig-like" evidence="5">
    <location>
        <begin position="338"/>
        <end position="428"/>
    </location>
</feature>
<keyword evidence="2" id="KW-0119">Carbohydrate metabolism</keyword>
<evidence type="ECO:0000256" key="1">
    <source>
        <dbReference type="ARBA" id="ARBA00007072"/>
    </source>
</evidence>
<dbReference type="CDD" id="cd02850">
    <property type="entry name" value="E_set_Cellulase_N"/>
    <property type="match status" value="1"/>
</dbReference>
<dbReference type="InterPro" id="IPR001701">
    <property type="entry name" value="Glyco_hydro_9"/>
</dbReference>
<dbReference type="InterPro" id="IPR004197">
    <property type="entry name" value="Cellulase_Ig-like"/>
</dbReference>
<dbReference type="Gene3D" id="2.60.40.10">
    <property type="entry name" value="Immunoglobulins"/>
    <property type="match status" value="1"/>
</dbReference>
<evidence type="ECO:0000259" key="4">
    <source>
        <dbReference type="Pfam" id="PF00759"/>
    </source>
</evidence>
<dbReference type="InterPro" id="IPR008928">
    <property type="entry name" value="6-hairpin_glycosidase_sf"/>
</dbReference>
<dbReference type="InterPro" id="IPR013320">
    <property type="entry name" value="ConA-like_dom_sf"/>
</dbReference>
<comment type="similarity">
    <text evidence="1">Belongs to the glycosyl hydrolase 9 (cellulase E) family.</text>
</comment>
<protein>
    <submittedName>
        <fullName evidence="6">Cellulose-binding domain protein</fullName>
    </submittedName>
</protein>
<dbReference type="Pfam" id="PF02927">
    <property type="entry name" value="CelD_N"/>
    <property type="match status" value="1"/>
</dbReference>
<sequence length="1809" mass="206534">MKHGLRVLLSLIFTVLVQADTLQLNRGWNLVGINANLTLEEIQYQIGQSNLLVIQGENKTYQRSYAQQSLNALNDFTAFEMGKGYWVKIVQDVNLSYTPMSYSDTKNLLLAKGWNLINPLDTLSLETLFSQLGQDNVEVIQSETQTYQKEYLDKGFFFLNDLTQLEASKAYWIKIKNGVELAFTFTPTAYYSSDLSEEEQKQLNQKIVRMQKSDEINIDAITPNIVEIALIPPFNDEGFTRLPIDINATHNVLNFTITSSNDSNYENNTHPTQSGLKRRVMSAPIDSHDLRILERIYLKLPYDLQEENNYTLSIEKNVSGTSHDLSFSYKHNRISSLIHLDPEGYLPNDKKKAYMGMQLGSLGEVVADDVSFVVKRVDNREIVYSGEGTIEASSAWRENFTNLETLYQHVVEFDFSALTDEGEYIIESPIAGISQPFTINGDAYRKTLNTLALGVYNQRRGEDIKMPYSRHERLSTIENNTYIYSSDDLDPFITGDNEFGGIKYPTNNEGKKVTFEAAGHMDAGDYSPYTYNSSEFTWTLLAGLDLFGSKVLHDNLGVPESNDNIPDIYQEMMIELKWLMGMQDDDGGVFGMSKPKGQSYQNKMTGVDTNIERYLSPKDTPHTASFTAVMARAARSKIIKQYNPELNSVFKEKALKAWAWLEENEGYDGWHHYGAKEGDVDDRVWASIELYALTGEEKYHDYFVANHKPEKRDNGVEWFNHGYGYANRVVAMWDKEEIPYTLDSTMKTQCINRYKAMLEHFVGLAESTPYDLVLEWARKRWNQLGWYFPLYQYGYDLAIGHYLYEDERYLETLKDQIHFTLGANPSNSSAITGIGNKRLHSLVDQKSRFDGLDQPVNGLPVSPIVSGASWLDSYERNLTNYTYPSTTYDFSDGPAYGLLDEVYDGWNINAEFTIEKLGAMLVTLGYVTQVEEKVYAYPKFSLELTAIDNGKFKTALNFIEKPESGKVVWYANGLPVSVNPNFILEQDFDEPTYKLGAEFIDKHGRRWFDEVLVNTRDYNNSNIPLVSFESEPLTHLWHFDTNLSSDTGIDLTYEGNAYLDDSNLYWMKNSSGKALRVENYGDGVSGSIFMEEILEGRSLAELDAVTVEALIYPEKLLDRGSATAEIIKFEQSWGAQLQLLRFTWDYDLKTRLARHVLGEDEQISDALTEHEWHYVKMKIDRYRVYFYLDGEEIYAQERVQTNLGNLFDTREVKISLGDFTGWIDEFRISLEVSEVHQDSDSDGLPDSWENAYGFNVLSTTDALEDSDGDGYTNLEEYQNLTNPEVEDSYFEPIGTNLSSVVDWTTQLPFVDYFKFARTWITQCKVGTDTNCSWSNSWDTKEENLLDLDSNGWVKSLPIPEDGHIYSSVATVWDMPKSLPKGRYVVLYEGEGLLEYRLGATLVESDNGWDVIDVDMENGLIQMVIVQTDPNGTGDYLRHIKLLKEEDESNSATFNSDFLERIRPFKVLRFMDWQRTNNSDLCIYEDRSREENYTYATDKGVPLEIMVRLANELEKTPWFTIPHQADDNFIRGYAKVIKTKLDINIPLYVEYSNEVWNGMFEQSSWVERQAEALWSDSTSSAFTKKINWYGMRSSEMCAIFKEVFSDQPKRVNCVLSAQAANVWTASQALKCPLVTDGNCSKDIDALAIAPYFGAYIGQSENQEELESWAEESQGGLEQLFRELSEGGVLSHSVENGALHSSFTWMENHKAVANEYHLKLLAYEGGQHLVGVEGVENVDAITNLFMDANRDERMGDLYLEYLAEWKARGGGVFMNFSDIGAYSKWGSWGALESVDQNESAKYDALMEYMGK</sequence>
<dbReference type="SUPFAM" id="SSF48208">
    <property type="entry name" value="Six-hairpin glycosidases"/>
    <property type="match status" value="1"/>
</dbReference>
<gene>
    <name evidence="6" type="ORF">HELGO_WM7184</name>
</gene>
<evidence type="ECO:0000259" key="5">
    <source>
        <dbReference type="Pfam" id="PF02927"/>
    </source>
</evidence>
<organism evidence="6">
    <name type="scientific">uncultured Sulfurovum sp</name>
    <dbReference type="NCBI Taxonomy" id="269237"/>
    <lineage>
        <taxon>Bacteria</taxon>
        <taxon>Pseudomonadati</taxon>
        <taxon>Campylobacterota</taxon>
        <taxon>Epsilonproteobacteria</taxon>
        <taxon>Campylobacterales</taxon>
        <taxon>Sulfurovaceae</taxon>
        <taxon>Sulfurovum</taxon>
        <taxon>environmental samples</taxon>
    </lineage>
</organism>
<dbReference type="Gene3D" id="2.60.120.200">
    <property type="match status" value="1"/>
</dbReference>
<reference evidence="6" key="1">
    <citation type="submission" date="2020-01" db="EMBL/GenBank/DDBJ databases">
        <authorList>
            <person name="Meier V. D."/>
            <person name="Meier V D."/>
        </authorList>
    </citation>
    <scope>NUCLEOTIDE SEQUENCE</scope>
    <source>
        <strain evidence="6">HLG_WM_MAG_04</strain>
    </source>
</reference>
<dbReference type="Pfam" id="PF00759">
    <property type="entry name" value="Glyco_hydro_9"/>
    <property type="match status" value="1"/>
</dbReference>
<feature type="domain" description="Glycoside hydrolase family 9" evidence="4">
    <location>
        <begin position="444"/>
        <end position="885"/>
    </location>
</feature>
<proteinExistence type="inferred from homology"/>
<evidence type="ECO:0000256" key="2">
    <source>
        <dbReference type="ARBA" id="ARBA00023277"/>
    </source>
</evidence>
<dbReference type="Gene3D" id="1.50.10.10">
    <property type="match status" value="1"/>
</dbReference>
<name>A0A6S6TM72_9BACT</name>
<dbReference type="SUPFAM" id="SSF81296">
    <property type="entry name" value="E set domains"/>
    <property type="match status" value="1"/>
</dbReference>
<accession>A0A6S6TM72</accession>
<dbReference type="EMBL" id="CACVAX010000044">
    <property type="protein sequence ID" value="CAA6815988.1"/>
    <property type="molecule type" value="Genomic_DNA"/>
</dbReference>